<dbReference type="Proteomes" id="UP001162164">
    <property type="component" value="Unassembled WGS sequence"/>
</dbReference>
<dbReference type="PANTHER" id="PTHR33332">
    <property type="entry name" value="REVERSE TRANSCRIPTASE DOMAIN-CONTAINING PROTEIN"/>
    <property type="match status" value="1"/>
</dbReference>
<evidence type="ECO:0008006" key="3">
    <source>
        <dbReference type="Google" id="ProtNLM"/>
    </source>
</evidence>
<reference evidence="1" key="1">
    <citation type="journal article" date="2023" name="Insect Mol. Biol.">
        <title>Genome sequencing provides insights into the evolution of gene families encoding plant cell wall-degrading enzymes in longhorned beetles.</title>
        <authorList>
            <person name="Shin N.R."/>
            <person name="Okamura Y."/>
            <person name="Kirsch R."/>
            <person name="Pauchet Y."/>
        </authorList>
    </citation>
    <scope>NUCLEOTIDE SEQUENCE</scope>
    <source>
        <strain evidence="1">MMC_N1</strain>
    </source>
</reference>
<dbReference type="EMBL" id="JAPWTJ010002742">
    <property type="protein sequence ID" value="KAJ8964692.1"/>
    <property type="molecule type" value="Genomic_DNA"/>
</dbReference>
<name>A0ABQ9IT20_9CUCU</name>
<protein>
    <recommendedName>
        <fullName evidence="3">Reverse transcriptase domain-containing protein</fullName>
    </recommendedName>
</protein>
<evidence type="ECO:0000313" key="2">
    <source>
        <dbReference type="Proteomes" id="UP001162164"/>
    </source>
</evidence>
<proteinExistence type="predicted"/>
<keyword evidence="2" id="KW-1185">Reference proteome</keyword>
<organism evidence="1 2">
    <name type="scientific">Molorchus minor</name>
    <dbReference type="NCBI Taxonomy" id="1323400"/>
    <lineage>
        <taxon>Eukaryota</taxon>
        <taxon>Metazoa</taxon>
        <taxon>Ecdysozoa</taxon>
        <taxon>Arthropoda</taxon>
        <taxon>Hexapoda</taxon>
        <taxon>Insecta</taxon>
        <taxon>Pterygota</taxon>
        <taxon>Neoptera</taxon>
        <taxon>Endopterygota</taxon>
        <taxon>Coleoptera</taxon>
        <taxon>Polyphaga</taxon>
        <taxon>Cucujiformia</taxon>
        <taxon>Chrysomeloidea</taxon>
        <taxon>Cerambycidae</taxon>
        <taxon>Lamiinae</taxon>
        <taxon>Monochamini</taxon>
        <taxon>Molorchus</taxon>
    </lineage>
</organism>
<gene>
    <name evidence="1" type="ORF">NQ317_003315</name>
</gene>
<sequence length="316" mass="36646">MVSEKRTVIKFTLGSMNQRVNNLEQIKNNLISYNWNLNSVNVNSIYDEIINNCDIVINDVSPIQLCISKFKEDVDNDKYVIAVFLDLKRAFETIDRNILLAKLKQYGIEGRVYNWLAEYLTERKQRVRIKDSISGEIPNNVGVPQGNSFVDCEFVNLFADDTLLACSDVNLNQAIQKMNIILSNVEDYLTINKLKLNVTKTKGMVITTKYKYNNINIHNINISIYNEEIEIVTTVKYLGFQLNNVLSFDNHFEYIYKKISKKLILFCRLANNLSFASRITVYQSIIQPHFDYCASLLYQFNFQTNYHNCKSSKIVA</sequence>
<accession>A0ABQ9IT20</accession>
<comment type="caution">
    <text evidence="1">The sequence shown here is derived from an EMBL/GenBank/DDBJ whole genome shotgun (WGS) entry which is preliminary data.</text>
</comment>
<evidence type="ECO:0000313" key="1">
    <source>
        <dbReference type="EMBL" id="KAJ8964692.1"/>
    </source>
</evidence>